<dbReference type="EMBL" id="JEMT01018977">
    <property type="protein sequence ID" value="EXX66384.1"/>
    <property type="molecule type" value="Genomic_DNA"/>
</dbReference>
<keyword evidence="3" id="KW-1185">Reference proteome</keyword>
<dbReference type="InterPro" id="IPR036691">
    <property type="entry name" value="Endo/exonu/phosph_ase_sf"/>
</dbReference>
<protein>
    <recommendedName>
        <fullName evidence="1">Endonuclease/exonuclease/phosphatase domain-containing protein</fullName>
    </recommendedName>
</protein>
<organism evidence="2 3">
    <name type="scientific">Rhizophagus irregularis (strain DAOM 197198w)</name>
    <name type="common">Glomus intraradices</name>
    <dbReference type="NCBI Taxonomy" id="1432141"/>
    <lineage>
        <taxon>Eukaryota</taxon>
        <taxon>Fungi</taxon>
        <taxon>Fungi incertae sedis</taxon>
        <taxon>Mucoromycota</taxon>
        <taxon>Glomeromycotina</taxon>
        <taxon>Glomeromycetes</taxon>
        <taxon>Glomerales</taxon>
        <taxon>Glomeraceae</taxon>
        <taxon>Rhizophagus</taxon>
    </lineage>
</organism>
<dbReference type="Pfam" id="PF03372">
    <property type="entry name" value="Exo_endo_phos"/>
    <property type="match status" value="1"/>
</dbReference>
<dbReference type="HOGENOM" id="CLU_551119_0_0_1"/>
<dbReference type="OrthoDB" id="6776034at2759"/>
<accession>A0A015KG03</accession>
<dbReference type="AlphaFoldDB" id="A0A015KG03"/>
<dbReference type="InterPro" id="IPR005135">
    <property type="entry name" value="Endo/exonuclease/phosphatase"/>
</dbReference>
<proteinExistence type="predicted"/>
<dbReference type="SUPFAM" id="SSF56219">
    <property type="entry name" value="DNase I-like"/>
    <property type="match status" value="1"/>
</dbReference>
<gene>
    <name evidence="2" type="ORF">RirG_124290</name>
</gene>
<evidence type="ECO:0000313" key="3">
    <source>
        <dbReference type="Proteomes" id="UP000022910"/>
    </source>
</evidence>
<dbReference type="Proteomes" id="UP000022910">
    <property type="component" value="Unassembled WGS sequence"/>
</dbReference>
<comment type="caution">
    <text evidence="2">The sequence shown here is derived from an EMBL/GenBank/DDBJ whole genome shotgun (WGS) entry which is preliminary data.</text>
</comment>
<evidence type="ECO:0000313" key="2">
    <source>
        <dbReference type="EMBL" id="EXX66384.1"/>
    </source>
</evidence>
<name>A0A015KG03_RHIIW</name>
<dbReference type="Gene3D" id="3.60.10.10">
    <property type="entry name" value="Endonuclease/exonuclease/phosphatase"/>
    <property type="match status" value="1"/>
</dbReference>
<evidence type="ECO:0000259" key="1">
    <source>
        <dbReference type="Pfam" id="PF03372"/>
    </source>
</evidence>
<feature type="domain" description="Endonuclease/exonuclease/phosphatase" evidence="1">
    <location>
        <begin position="124"/>
        <end position="287"/>
    </location>
</feature>
<reference evidence="2 3" key="1">
    <citation type="submission" date="2014-02" db="EMBL/GenBank/DDBJ databases">
        <title>Single nucleus genome sequencing reveals high similarity among nuclei of an endomycorrhizal fungus.</title>
        <authorList>
            <person name="Lin K."/>
            <person name="Geurts R."/>
            <person name="Zhang Z."/>
            <person name="Limpens E."/>
            <person name="Saunders D.G."/>
            <person name="Mu D."/>
            <person name="Pang E."/>
            <person name="Cao H."/>
            <person name="Cha H."/>
            <person name="Lin T."/>
            <person name="Zhou Q."/>
            <person name="Shang Y."/>
            <person name="Li Y."/>
            <person name="Ivanov S."/>
            <person name="Sharma T."/>
            <person name="Velzen R.V."/>
            <person name="Ruijter N.D."/>
            <person name="Aanen D.K."/>
            <person name="Win J."/>
            <person name="Kamoun S."/>
            <person name="Bisseling T."/>
            <person name="Huang S."/>
        </authorList>
    </citation>
    <scope>NUCLEOTIDE SEQUENCE [LARGE SCALE GENOMIC DNA]</scope>
    <source>
        <strain evidence="3">DAOM197198w</strain>
    </source>
</reference>
<sequence>MEHTNLKLPAGLENQPFEPNIQYSYSKFNKNTKKQKNYNKPQNHKNINQYFQTPHNNDIYTLHSRNYIQEPHNEEDENMLNYIEHNIFNDNDTTEMASTSHPHGTPIQPSSQPHSQFIDYHKFGTINIQGGYNNKLNDILHFFTLHNYDILILSETGLHQHTKIDMDLNKTNHSTHSFPSLNHDNINQNVHIYTDNNGNTKGSGVSMIITDQLQKHIIKTDTFLGHILTVDLCFKGNHYIKFICCYLPANASEDKELIINCYKEIENILINAMHNHFECIVIGDLNISFDKMKKSNHYPIWRREIKTIFKNFDLKDVLKSFHERPSPTLLHIVINEMKDSIYNPALSCYLMQDYFKNKSNSARKSLEKSPTYKPNTKPQIHYKYSSMTTESWSNYKLTNGIIYQQQLNNMTSSNKTPEQQIEFFWSNIKEIINQAKEKCIPFSTHKKYTKHDRSLYLRQNNNKILTLHTILRKFSNIKINRIQQDHDKWKDYWKS</sequence>